<dbReference type="Gene3D" id="3.90.226.10">
    <property type="entry name" value="2-enoyl-CoA Hydratase, Chain A, domain 1"/>
    <property type="match status" value="1"/>
</dbReference>
<dbReference type="PANTHER" id="PTHR32060:SF30">
    <property type="entry name" value="CARBOXY-TERMINAL PROCESSING PROTEASE CTPA"/>
    <property type="match status" value="1"/>
</dbReference>
<evidence type="ECO:0000256" key="4">
    <source>
        <dbReference type="ARBA" id="ARBA00022825"/>
    </source>
</evidence>
<evidence type="ECO:0000313" key="8">
    <source>
        <dbReference type="Proteomes" id="UP001500683"/>
    </source>
</evidence>
<evidence type="ECO:0000313" key="7">
    <source>
        <dbReference type="EMBL" id="GAA4091505.1"/>
    </source>
</evidence>
<organism evidence="7 8">
    <name type="scientific">Actinomadura miaoliensis</name>
    <dbReference type="NCBI Taxonomy" id="430685"/>
    <lineage>
        <taxon>Bacteria</taxon>
        <taxon>Bacillati</taxon>
        <taxon>Actinomycetota</taxon>
        <taxon>Actinomycetes</taxon>
        <taxon>Streptosporangiales</taxon>
        <taxon>Thermomonosporaceae</taxon>
        <taxon>Actinomadura</taxon>
    </lineage>
</organism>
<dbReference type="SUPFAM" id="SSF50156">
    <property type="entry name" value="PDZ domain-like"/>
    <property type="match status" value="1"/>
</dbReference>
<dbReference type="PANTHER" id="PTHR32060">
    <property type="entry name" value="TAIL-SPECIFIC PROTEASE"/>
    <property type="match status" value="1"/>
</dbReference>
<evidence type="ECO:0000259" key="6">
    <source>
        <dbReference type="PROSITE" id="PS50106"/>
    </source>
</evidence>
<dbReference type="EMBL" id="BAAAZG010000047">
    <property type="protein sequence ID" value="GAA4091505.1"/>
    <property type="molecule type" value="Genomic_DNA"/>
</dbReference>
<dbReference type="CDD" id="cd07560">
    <property type="entry name" value="Peptidase_S41_CPP"/>
    <property type="match status" value="1"/>
</dbReference>
<dbReference type="PROSITE" id="PS50106">
    <property type="entry name" value="PDZ"/>
    <property type="match status" value="1"/>
</dbReference>
<dbReference type="SMART" id="SM00245">
    <property type="entry name" value="TSPc"/>
    <property type="match status" value="1"/>
</dbReference>
<evidence type="ECO:0000256" key="1">
    <source>
        <dbReference type="ARBA" id="ARBA00009179"/>
    </source>
</evidence>
<dbReference type="SUPFAM" id="SSF52096">
    <property type="entry name" value="ClpP/crotonase"/>
    <property type="match status" value="1"/>
</dbReference>
<dbReference type="InterPro" id="IPR036034">
    <property type="entry name" value="PDZ_sf"/>
</dbReference>
<dbReference type="InterPro" id="IPR004447">
    <property type="entry name" value="Peptidase_S41A"/>
</dbReference>
<dbReference type="Gene3D" id="2.30.42.10">
    <property type="match status" value="1"/>
</dbReference>
<dbReference type="Pfam" id="PF03572">
    <property type="entry name" value="Peptidase_S41"/>
    <property type="match status" value="1"/>
</dbReference>
<dbReference type="InterPro" id="IPR001478">
    <property type="entry name" value="PDZ"/>
</dbReference>
<feature type="domain" description="PDZ" evidence="6">
    <location>
        <begin position="137"/>
        <end position="180"/>
    </location>
</feature>
<keyword evidence="2 5" id="KW-0645">Protease</keyword>
<dbReference type="Proteomes" id="UP001500683">
    <property type="component" value="Unassembled WGS sequence"/>
</dbReference>
<evidence type="ECO:0000256" key="2">
    <source>
        <dbReference type="ARBA" id="ARBA00022670"/>
    </source>
</evidence>
<dbReference type="RefSeq" id="WP_344954470.1">
    <property type="nucleotide sequence ID" value="NZ_BAAAZG010000047.1"/>
</dbReference>
<keyword evidence="8" id="KW-1185">Reference proteome</keyword>
<dbReference type="SMART" id="SM00228">
    <property type="entry name" value="PDZ"/>
    <property type="match status" value="1"/>
</dbReference>
<protein>
    <submittedName>
        <fullName evidence="7">S41 family peptidase</fullName>
    </submittedName>
</protein>
<keyword evidence="4 5" id="KW-0720">Serine protease</keyword>
<comment type="similarity">
    <text evidence="1 5">Belongs to the peptidase S41A family.</text>
</comment>
<dbReference type="InterPro" id="IPR005151">
    <property type="entry name" value="Tail-specific_protease"/>
</dbReference>
<dbReference type="InterPro" id="IPR029045">
    <property type="entry name" value="ClpP/crotonase-like_dom_sf"/>
</dbReference>
<reference evidence="8" key="1">
    <citation type="journal article" date="2019" name="Int. J. Syst. Evol. Microbiol.">
        <title>The Global Catalogue of Microorganisms (GCM) 10K type strain sequencing project: providing services to taxonomists for standard genome sequencing and annotation.</title>
        <authorList>
            <consortium name="The Broad Institute Genomics Platform"/>
            <consortium name="The Broad Institute Genome Sequencing Center for Infectious Disease"/>
            <person name="Wu L."/>
            <person name="Ma J."/>
        </authorList>
    </citation>
    <scope>NUCLEOTIDE SEQUENCE [LARGE SCALE GENOMIC DNA]</scope>
    <source>
        <strain evidence="8">JCM 16702</strain>
    </source>
</reference>
<dbReference type="NCBIfam" id="TIGR00225">
    <property type="entry name" value="prc"/>
    <property type="match status" value="1"/>
</dbReference>
<proteinExistence type="inferred from homology"/>
<name>A0ABP7WM86_9ACTN</name>
<accession>A0ABP7WM86</accession>
<sequence>MFRLTGRGLRVSAVVVAVVCAYAAGMITGGGPPVERRARGSAAPSLLDEAATRIGRAAAQPVDRGRLDRAAIDGMLRTLGDKWARYYSASEFDDFQGRMNGRYSGVGLWLGTGGGDAAAGEAARTMAAPDGPGDRRVRVASVQPGSAAERAGVRVGDVITKVGDADVAGWDAGRVAAALRGRQGTGVDLTVDRDGAAQRFRLVRTPVAGSDVTVADLADRARMIRVGAFTRGVGREVRGALTGASGSPRGGVLLDLRGNPGGLLDEAVETASAFLPGGPVVTYERRGERGMVTERRDVTQPGDADTPLVVLVDAGTASAAEVVAGSLRDRDRAVIVGSRTYGKGSVQEPIRLADGSAIELTVGRYRTPSGRNLDGVGIDPDVAVSADRPPKEAERRAQEVLRGLLATLPERGSGGVLDKDRG</sequence>
<evidence type="ECO:0000256" key="5">
    <source>
        <dbReference type="RuleBase" id="RU004404"/>
    </source>
</evidence>
<dbReference type="Gene3D" id="3.30.750.44">
    <property type="match status" value="1"/>
</dbReference>
<dbReference type="InterPro" id="IPR041489">
    <property type="entry name" value="PDZ_6"/>
</dbReference>
<gene>
    <name evidence="7" type="ORF">GCM10022214_60790</name>
</gene>
<evidence type="ECO:0000256" key="3">
    <source>
        <dbReference type="ARBA" id="ARBA00022801"/>
    </source>
</evidence>
<comment type="caution">
    <text evidence="7">The sequence shown here is derived from an EMBL/GenBank/DDBJ whole genome shotgun (WGS) entry which is preliminary data.</text>
</comment>
<keyword evidence="3 5" id="KW-0378">Hydrolase</keyword>
<dbReference type="Pfam" id="PF17820">
    <property type="entry name" value="PDZ_6"/>
    <property type="match status" value="1"/>
</dbReference>